<reference evidence="1" key="1">
    <citation type="submission" date="2024-10" db="EMBL/GenBank/DDBJ databases">
        <authorList>
            <person name="Lesea H.P."/>
            <person name="Kuehl J.V."/>
            <person name="Chandonia J.-M."/>
        </authorList>
    </citation>
    <scope>NUCLEOTIDE SEQUENCE</scope>
    <source>
        <strain evidence="1">FW102-FHT14D07</strain>
    </source>
</reference>
<dbReference type="SUPFAM" id="SSF50939">
    <property type="entry name" value="Sialidases"/>
    <property type="match status" value="1"/>
</dbReference>
<accession>A0AB74ULH8</accession>
<dbReference type="EMBL" id="CP170721">
    <property type="protein sequence ID" value="XIA17165.1"/>
    <property type="molecule type" value="Genomic_DNA"/>
</dbReference>
<dbReference type="RefSeq" id="WP_395117059.1">
    <property type="nucleotide sequence ID" value="NZ_CP170721.1"/>
</dbReference>
<dbReference type="InterPro" id="IPR036278">
    <property type="entry name" value="Sialidase_sf"/>
</dbReference>
<dbReference type="AlphaFoldDB" id="A0AB74ULH8"/>
<keyword evidence="1" id="KW-0378">Hydrolase</keyword>
<organism evidence="1">
    <name type="scientific">Rhodanobacter sp. FW102-FHT14D07</name>
    <dbReference type="NCBI Taxonomy" id="3351462"/>
    <lineage>
        <taxon>Bacteria</taxon>
        <taxon>Pseudomonadati</taxon>
        <taxon>Pseudomonadota</taxon>
        <taxon>Gammaproteobacteria</taxon>
        <taxon>Lysobacterales</taxon>
        <taxon>Rhodanobacteraceae</taxon>
        <taxon>Rhodanobacter</taxon>
    </lineage>
</organism>
<gene>
    <name evidence="1" type="ORF">ACFYG5_11360</name>
</gene>
<keyword evidence="1" id="KW-0326">Glycosidase</keyword>
<evidence type="ECO:0000313" key="1">
    <source>
        <dbReference type="EMBL" id="XIA17165.1"/>
    </source>
</evidence>
<name>A0AB74ULH8_9GAMM</name>
<dbReference type="GO" id="GO:0016798">
    <property type="term" value="F:hydrolase activity, acting on glycosyl bonds"/>
    <property type="evidence" value="ECO:0007669"/>
    <property type="project" value="UniProtKB-KW"/>
</dbReference>
<proteinExistence type="predicted"/>
<sequence length="364" mass="38565">MGSQSALGASAAFDAQGTLWLVSTRGGHVVLQRSTDLGKTLSPPVAVNQAPETIYATGENRPKIAFGPAGQVYVQWTDKPAAGWVGNVRFARSTDGGKTFVAPITINHDTAPATRGFDSLAVATNGDIVSAWIDGRDHDAAKAAGQPYAGFALYYARSTDGGRHFAPERKLADHSCECCRTTLARTVDGGIVAFFRAIYGDNIRDHAYAVVPAGNAPAHAERATFNQWQVAACPDHGPGLAVDAHGVRHAVWYEAKDAPTIWYGQLDPGHAPRHVLKIGGPGASHADVIVRGNTVWIAWNQVDADGYTLMLRRSDDGGLHFAAPRGIASSTHAAGSPQLLLRGSHAFVAWNTTDGFKLVDTEAL</sequence>
<dbReference type="EC" id="3.2.1.-" evidence="1"/>
<protein>
    <submittedName>
        <fullName evidence="1">Sialidase family protein</fullName>
        <ecNumber evidence="1">3.2.1.-</ecNumber>
    </submittedName>
</protein>
<dbReference type="CDD" id="cd15482">
    <property type="entry name" value="Sialidase_non-viral"/>
    <property type="match status" value="1"/>
</dbReference>
<dbReference type="Gene3D" id="2.120.10.10">
    <property type="match status" value="1"/>
</dbReference>